<dbReference type="AlphaFoldDB" id="A0ABD6BW72"/>
<comment type="caution">
    <text evidence="1">The sequence shown here is derived from an EMBL/GenBank/DDBJ whole genome shotgun (WGS) entry which is preliminary data.</text>
</comment>
<dbReference type="Proteomes" id="UP001597185">
    <property type="component" value="Unassembled WGS sequence"/>
</dbReference>
<reference evidence="1 2" key="1">
    <citation type="journal article" date="2019" name="Int. J. Syst. Evol. Microbiol.">
        <title>The Global Catalogue of Microorganisms (GCM) 10K type strain sequencing project: providing services to taxonomists for standard genome sequencing and annotation.</title>
        <authorList>
            <consortium name="The Broad Institute Genomics Platform"/>
            <consortium name="The Broad Institute Genome Sequencing Center for Infectious Disease"/>
            <person name="Wu L."/>
            <person name="Ma J."/>
        </authorList>
    </citation>
    <scope>NUCLEOTIDE SEQUENCE [LARGE SCALE GENOMIC DNA]</scope>
    <source>
        <strain evidence="1 2">CGMCC 1.12689</strain>
    </source>
</reference>
<proteinExistence type="predicted"/>
<dbReference type="RefSeq" id="WP_256417217.1">
    <property type="nucleotide sequence ID" value="NZ_JANHDL010000002.1"/>
</dbReference>
<evidence type="ECO:0000313" key="1">
    <source>
        <dbReference type="EMBL" id="MFD1569382.1"/>
    </source>
</evidence>
<name>A0ABD6BW72_9EURY</name>
<gene>
    <name evidence="1" type="ORF">ACFR9T_02050</name>
</gene>
<accession>A0ABD6BW72</accession>
<dbReference type="EMBL" id="JBHUDB010000001">
    <property type="protein sequence ID" value="MFD1569382.1"/>
    <property type="molecule type" value="Genomic_DNA"/>
</dbReference>
<evidence type="ECO:0000313" key="2">
    <source>
        <dbReference type="Proteomes" id="UP001597185"/>
    </source>
</evidence>
<evidence type="ECO:0008006" key="3">
    <source>
        <dbReference type="Google" id="ProtNLM"/>
    </source>
</evidence>
<organism evidence="1 2">
    <name type="scientific">Halorubrum laminariae</name>
    <dbReference type="NCBI Taxonomy" id="1433523"/>
    <lineage>
        <taxon>Archaea</taxon>
        <taxon>Methanobacteriati</taxon>
        <taxon>Methanobacteriota</taxon>
        <taxon>Stenosarchaea group</taxon>
        <taxon>Halobacteria</taxon>
        <taxon>Halobacteriales</taxon>
        <taxon>Haloferacaceae</taxon>
        <taxon>Halorubrum</taxon>
    </lineage>
</organism>
<sequence length="344" mass="37837">MDETPDRETVQEWVDERDLGRRDVLKGILPVAGTGFVFRNQLPTSSNAHSRLTDAEESATTLAERIEVTDLRDPLLMSGLTLTVEGTIETITEVLHDATVTQSVWIAEKQRNVANVLSVIPGIASPPSQSRPATRVARLEAVLTYYQSLNDVLQYAASTQHDLATIEFPALHDGARPEQAPPDVLDSDVIETSNDEARKAGERAVEEVSAGSLLPEIEQVAAHITTQVQIQNQLSTTVQAYLDTGEFIETGARKHEQGKLDQARNQFRAAKEAIPKDVLNSDQPYAISHDGPTLRDYRTHFSKRGQGLNRLIAACKSDIDASTQDTRFNEGLSHLIDARGVVRQ</sequence>
<protein>
    <recommendedName>
        <fullName evidence="3">BON domain-containing protein</fullName>
    </recommendedName>
</protein>
<keyword evidence="2" id="KW-1185">Reference proteome</keyword>